<dbReference type="EC" id="2.3.2.27" evidence="4 16"/>
<dbReference type="EMBL" id="MSFM01000015">
    <property type="protein sequence ID" value="PKY00334.1"/>
    <property type="molecule type" value="Genomic_DNA"/>
</dbReference>
<dbReference type="Gene3D" id="3.90.1150.220">
    <property type="match status" value="1"/>
</dbReference>
<evidence type="ECO:0000313" key="20">
    <source>
        <dbReference type="Proteomes" id="UP000234254"/>
    </source>
</evidence>
<evidence type="ECO:0000256" key="12">
    <source>
        <dbReference type="ARBA" id="ARBA00023172"/>
    </source>
</evidence>
<evidence type="ECO:0000256" key="14">
    <source>
        <dbReference type="ARBA" id="ARBA00023242"/>
    </source>
</evidence>
<evidence type="ECO:0000256" key="5">
    <source>
        <dbReference type="ARBA" id="ARBA00019422"/>
    </source>
</evidence>
<dbReference type="PROSITE" id="PS50089">
    <property type="entry name" value="ZF_RING_2"/>
    <property type="match status" value="1"/>
</dbReference>
<proteinExistence type="inferred from homology"/>
<dbReference type="SUPFAM" id="SSF57850">
    <property type="entry name" value="RING/U-box"/>
    <property type="match status" value="1"/>
</dbReference>
<dbReference type="InterPro" id="IPR011513">
    <property type="entry name" value="Nse1"/>
</dbReference>
<comment type="catalytic activity">
    <reaction evidence="1 16">
        <text>S-ubiquitinyl-[E2 ubiquitin-conjugating enzyme]-L-cysteine + [acceptor protein]-L-lysine = [E2 ubiquitin-conjugating enzyme]-L-cysteine + N(6)-ubiquitinyl-[acceptor protein]-L-lysine.</text>
        <dbReference type="EC" id="2.3.2.27"/>
    </reaction>
</comment>
<evidence type="ECO:0000256" key="4">
    <source>
        <dbReference type="ARBA" id="ARBA00012483"/>
    </source>
</evidence>
<feature type="compositionally biased region" description="Acidic residues" evidence="17">
    <location>
        <begin position="328"/>
        <end position="339"/>
    </location>
</feature>
<dbReference type="OrthoDB" id="185455at2759"/>
<keyword evidence="20" id="KW-1185">Reference proteome</keyword>
<dbReference type="GO" id="GO:0030915">
    <property type="term" value="C:Smc5-Smc6 complex"/>
    <property type="evidence" value="ECO:0007669"/>
    <property type="project" value="UniProtKB-UniRule"/>
</dbReference>
<feature type="region of interest" description="Disordered" evidence="17">
    <location>
        <begin position="149"/>
        <end position="175"/>
    </location>
</feature>
<keyword evidence="8 16" id="KW-0227">DNA damage</keyword>
<dbReference type="InterPro" id="IPR014857">
    <property type="entry name" value="Nse1_RING_C4HC3-type"/>
</dbReference>
<comment type="caution">
    <text evidence="19">The sequence shown here is derived from an EMBL/GenBank/DDBJ whole genome shotgun (WGS) entry which is preliminary data.</text>
</comment>
<dbReference type="GO" id="GO:0005634">
    <property type="term" value="C:nucleus"/>
    <property type="evidence" value="ECO:0007669"/>
    <property type="project" value="UniProtKB-SubCell"/>
</dbReference>
<reference evidence="19" key="1">
    <citation type="submission" date="2016-12" db="EMBL/GenBank/DDBJ databases">
        <title>The genomes of Aspergillus section Nigri reveals drivers in fungal speciation.</title>
        <authorList>
            <consortium name="DOE Joint Genome Institute"/>
            <person name="Vesth T.C."/>
            <person name="Nybo J."/>
            <person name="Theobald S."/>
            <person name="Brandl J."/>
            <person name="Frisvad J.C."/>
            <person name="Nielsen K.F."/>
            <person name="Lyhne E.K."/>
            <person name="Kogle M.E."/>
            <person name="Kuo A."/>
            <person name="Riley R."/>
            <person name="Clum A."/>
            <person name="Nolan M."/>
            <person name="Lipzen A."/>
            <person name="Salamov A."/>
            <person name="Henrissat B."/>
            <person name="Wiebenga A."/>
            <person name="De vries R.P."/>
            <person name="Grigoriev I.V."/>
            <person name="Mortensen U.H."/>
            <person name="Andersen M.R."/>
            <person name="Baker S.E."/>
        </authorList>
    </citation>
    <scope>NUCLEOTIDE SEQUENCE</scope>
    <source>
        <strain evidence="19">IBT 28561</strain>
    </source>
</reference>
<feature type="compositionally biased region" description="Low complexity" evidence="17">
    <location>
        <begin position="160"/>
        <end position="173"/>
    </location>
</feature>
<evidence type="ECO:0000256" key="7">
    <source>
        <dbReference type="ARBA" id="ARBA00022723"/>
    </source>
</evidence>
<evidence type="ECO:0000256" key="3">
    <source>
        <dbReference type="ARBA" id="ARBA00010258"/>
    </source>
</evidence>
<dbReference type="Gene3D" id="3.30.40.10">
    <property type="entry name" value="Zinc/RING finger domain, C3HC4 (zinc finger)"/>
    <property type="match status" value="1"/>
</dbReference>
<dbReference type="GO" id="GO:0008270">
    <property type="term" value="F:zinc ion binding"/>
    <property type="evidence" value="ECO:0007669"/>
    <property type="project" value="UniProtKB-KW"/>
</dbReference>
<dbReference type="Gene3D" id="1.10.10.10">
    <property type="entry name" value="Winged helix-like DNA-binding domain superfamily/Winged helix DNA-binding domain"/>
    <property type="match status" value="1"/>
</dbReference>
<evidence type="ECO:0000313" key="19">
    <source>
        <dbReference type="EMBL" id="PKY00334.1"/>
    </source>
</evidence>
<evidence type="ECO:0000256" key="15">
    <source>
        <dbReference type="PROSITE-ProRule" id="PRU00175"/>
    </source>
</evidence>
<dbReference type="CDD" id="cd16493">
    <property type="entry name" value="RING-CH-C4HC3_NSE1"/>
    <property type="match status" value="1"/>
</dbReference>
<keyword evidence="10 16" id="KW-0833">Ubl conjugation pathway</keyword>
<evidence type="ECO:0000256" key="10">
    <source>
        <dbReference type="ARBA" id="ARBA00022786"/>
    </source>
</evidence>
<sequence length="339" mass="37334">MSDYNHSNRAFLQAFMARSTMTYEEACPILAAILSIYERNPISPEDVSEDDFYSYIATANSAISPFDLEICSTTRQVTLEAGAEPVRPEPIFVLVNTSSDPLTQLATAFSADEIAFVKRVLDYMFDTNNTRRCEAMVVSGIQAMQLAKASSGDANRRDTQGGATQQTQGGAAQSLSMTQAETVMKQLVEDGWMEKSRKGFYSLGVRGLMELRGWLIATYNEEDEDGRKITRIKKCSACQDIITVGRRCGDRDCGGRLHDTCVRNFFRVQKAEKCPVCKGDWPDDKFVGERAITSTDGHRPGKIRNTQVQRPSAVGPSSQVPSDAMDGPADDPVDEDASD</sequence>
<keyword evidence="14 16" id="KW-0539">Nucleus</keyword>
<feature type="region of interest" description="Disordered" evidence="17">
    <location>
        <begin position="291"/>
        <end position="339"/>
    </location>
</feature>
<evidence type="ECO:0000256" key="9">
    <source>
        <dbReference type="ARBA" id="ARBA00022771"/>
    </source>
</evidence>
<feature type="domain" description="RING-type" evidence="18">
    <location>
        <begin position="235"/>
        <end position="278"/>
    </location>
</feature>
<dbReference type="InterPro" id="IPR013083">
    <property type="entry name" value="Znf_RING/FYVE/PHD"/>
</dbReference>
<dbReference type="AlphaFoldDB" id="A0A2I1CRS7"/>
<dbReference type="PANTHER" id="PTHR20973">
    <property type="entry name" value="NON-SMC ELEMENT 1-RELATED"/>
    <property type="match status" value="1"/>
</dbReference>
<gene>
    <name evidence="19" type="ORF">P168DRAFT_330548</name>
</gene>
<accession>A0A2I1CRS7</accession>
<dbReference type="Pfam" id="PF07574">
    <property type="entry name" value="SMC_Nse1"/>
    <property type="match status" value="1"/>
</dbReference>
<keyword evidence="6 16" id="KW-0808">Transferase</keyword>
<evidence type="ECO:0000256" key="11">
    <source>
        <dbReference type="ARBA" id="ARBA00022833"/>
    </source>
</evidence>
<dbReference type="FunFam" id="1.10.10.10:FF:000725">
    <property type="entry name" value="DNA repair protein Nse1, putative"/>
    <property type="match status" value="1"/>
</dbReference>
<comment type="similarity">
    <text evidence="3 16">Belongs to the NSE1 family.</text>
</comment>
<dbReference type="Proteomes" id="UP000234254">
    <property type="component" value="Unassembled WGS sequence"/>
</dbReference>
<name>A0A2I1CRS7_ASPC2</name>
<dbReference type="InterPro" id="IPR001841">
    <property type="entry name" value="Znf_RING"/>
</dbReference>
<dbReference type="Pfam" id="PF08746">
    <property type="entry name" value="zf-RING-like"/>
    <property type="match status" value="1"/>
</dbReference>
<dbReference type="PANTHER" id="PTHR20973:SF0">
    <property type="entry name" value="NON-STRUCTURAL MAINTENANCE OF CHROMOSOMES ELEMENT 1 HOMOLOG"/>
    <property type="match status" value="1"/>
</dbReference>
<dbReference type="RefSeq" id="XP_024688928.1">
    <property type="nucleotide sequence ID" value="XM_024841595.1"/>
</dbReference>
<evidence type="ECO:0000256" key="8">
    <source>
        <dbReference type="ARBA" id="ARBA00022763"/>
    </source>
</evidence>
<comment type="subunit">
    <text evidence="16">Component of the Smc5-Smc6 complex.</text>
</comment>
<dbReference type="VEuPathDB" id="FungiDB:P168DRAFT_330548"/>
<evidence type="ECO:0000256" key="2">
    <source>
        <dbReference type="ARBA" id="ARBA00004123"/>
    </source>
</evidence>
<keyword evidence="7 16" id="KW-0479">Metal-binding</keyword>
<keyword evidence="13 16" id="KW-0234">DNA repair</keyword>
<protein>
    <recommendedName>
        <fullName evidence="5 16">Non-structural maintenance of chromosomes element 1 homolog</fullName>
        <ecNumber evidence="4 16">2.3.2.27</ecNumber>
    </recommendedName>
</protein>
<comment type="function">
    <text evidence="16">Acts in a DNA repair pathway for removal of UV-induced DNA damage that is distinct from classical nucleotide excision repair and in repair of ionizing radiation damage. Functions in homologous recombination repair of DNA double strand breaks and in recovery of stalled replication forks.</text>
</comment>
<evidence type="ECO:0000256" key="13">
    <source>
        <dbReference type="ARBA" id="ARBA00023204"/>
    </source>
</evidence>
<organism evidence="19 20">
    <name type="scientific">Aspergillus campestris (strain IBT 28561)</name>
    <dbReference type="NCBI Taxonomy" id="1392248"/>
    <lineage>
        <taxon>Eukaryota</taxon>
        <taxon>Fungi</taxon>
        <taxon>Dikarya</taxon>
        <taxon>Ascomycota</taxon>
        <taxon>Pezizomycotina</taxon>
        <taxon>Eurotiomycetes</taxon>
        <taxon>Eurotiomycetidae</taxon>
        <taxon>Eurotiales</taxon>
        <taxon>Aspergillaceae</taxon>
        <taxon>Aspergillus</taxon>
        <taxon>Aspergillus subgen. Circumdati</taxon>
    </lineage>
</organism>
<evidence type="ECO:0000259" key="18">
    <source>
        <dbReference type="PROSITE" id="PS50089"/>
    </source>
</evidence>
<evidence type="ECO:0000256" key="16">
    <source>
        <dbReference type="RuleBase" id="RU368018"/>
    </source>
</evidence>
<dbReference type="GO" id="GO:0000724">
    <property type="term" value="P:double-strand break repair via homologous recombination"/>
    <property type="evidence" value="ECO:0007669"/>
    <property type="project" value="TreeGrafter"/>
</dbReference>
<keyword evidence="12 16" id="KW-0233">DNA recombination</keyword>
<dbReference type="GeneID" id="36549119"/>
<evidence type="ECO:0000256" key="17">
    <source>
        <dbReference type="SAM" id="MobiDB-lite"/>
    </source>
</evidence>
<comment type="subcellular location">
    <subcellularLocation>
        <location evidence="2 16">Nucleus</location>
    </subcellularLocation>
</comment>
<feature type="compositionally biased region" description="Polar residues" evidence="17">
    <location>
        <begin position="304"/>
        <end position="321"/>
    </location>
</feature>
<evidence type="ECO:0000256" key="1">
    <source>
        <dbReference type="ARBA" id="ARBA00000900"/>
    </source>
</evidence>
<keyword evidence="11 16" id="KW-0862">Zinc</keyword>
<dbReference type="InterPro" id="IPR036388">
    <property type="entry name" value="WH-like_DNA-bd_sf"/>
</dbReference>
<keyword evidence="9 15" id="KW-0863">Zinc-finger</keyword>
<evidence type="ECO:0000256" key="6">
    <source>
        <dbReference type="ARBA" id="ARBA00022679"/>
    </source>
</evidence>
<dbReference type="GO" id="GO:0061630">
    <property type="term" value="F:ubiquitin protein ligase activity"/>
    <property type="evidence" value="ECO:0007669"/>
    <property type="project" value="UniProtKB-EC"/>
</dbReference>